<dbReference type="PANTHER" id="PTHR37291">
    <property type="entry name" value="5-METHYLCYTOSINE-SPECIFIC RESTRICTION ENZYME B"/>
    <property type="match status" value="1"/>
</dbReference>
<proteinExistence type="predicted"/>
<dbReference type="PANTHER" id="PTHR37291:SF1">
    <property type="entry name" value="TYPE IV METHYL-DIRECTED RESTRICTION ENZYME ECOKMCRB SUBUNIT"/>
    <property type="match status" value="1"/>
</dbReference>
<comment type="caution">
    <text evidence="3">The sequence shown here is derived from an EMBL/GenBank/DDBJ whole genome shotgun (WGS) entry which is preliminary data.</text>
</comment>
<feature type="domain" description="AAA+ ATPase" evidence="2">
    <location>
        <begin position="405"/>
        <end position="589"/>
    </location>
</feature>
<dbReference type="Pfam" id="PF13481">
    <property type="entry name" value="AAA_25"/>
    <property type="match status" value="1"/>
</dbReference>
<dbReference type="OrthoDB" id="9781481at2"/>
<dbReference type="InterPro" id="IPR011704">
    <property type="entry name" value="ATPase_dyneun-rel_AAA"/>
</dbReference>
<name>A0A6G2BHF9_9ACTN</name>
<keyword evidence="4" id="KW-1185">Reference proteome</keyword>
<dbReference type="Pfam" id="PF07728">
    <property type="entry name" value="AAA_5"/>
    <property type="match status" value="1"/>
</dbReference>
<organism evidence="3 4">
    <name type="scientific">Streptomyces taklimakanensis</name>
    <dbReference type="NCBI Taxonomy" id="2569853"/>
    <lineage>
        <taxon>Bacteria</taxon>
        <taxon>Bacillati</taxon>
        <taxon>Actinomycetota</taxon>
        <taxon>Actinomycetes</taxon>
        <taxon>Kitasatosporales</taxon>
        <taxon>Streptomycetaceae</taxon>
        <taxon>Streptomyces</taxon>
    </lineage>
</organism>
<reference evidence="3 4" key="1">
    <citation type="submission" date="2019-11" db="EMBL/GenBank/DDBJ databases">
        <authorList>
            <person name="Yuan L."/>
        </authorList>
    </citation>
    <scope>NUCLEOTIDE SEQUENCE [LARGE SCALE GENOMIC DNA]</scope>
    <source>
        <strain evidence="3 4">TRM43335</strain>
    </source>
</reference>
<dbReference type="SUPFAM" id="SSF52540">
    <property type="entry name" value="P-loop containing nucleoside triphosphate hydrolases"/>
    <property type="match status" value="1"/>
</dbReference>
<dbReference type="Proteomes" id="UP000473014">
    <property type="component" value="Unassembled WGS sequence"/>
</dbReference>
<dbReference type="SMART" id="SM00382">
    <property type="entry name" value="AAA"/>
    <property type="match status" value="1"/>
</dbReference>
<dbReference type="GO" id="GO:0005524">
    <property type="term" value="F:ATP binding"/>
    <property type="evidence" value="ECO:0007669"/>
    <property type="project" value="InterPro"/>
</dbReference>
<evidence type="ECO:0000256" key="1">
    <source>
        <dbReference type="SAM" id="MobiDB-lite"/>
    </source>
</evidence>
<dbReference type="Gene3D" id="3.40.50.300">
    <property type="entry name" value="P-loop containing nucleotide triphosphate hydrolases"/>
    <property type="match status" value="1"/>
</dbReference>
<dbReference type="InterPro" id="IPR027417">
    <property type="entry name" value="P-loop_NTPase"/>
</dbReference>
<dbReference type="EMBL" id="WIXO01000001">
    <property type="protein sequence ID" value="MTE21644.1"/>
    <property type="molecule type" value="Genomic_DNA"/>
</dbReference>
<dbReference type="InterPro" id="IPR052934">
    <property type="entry name" value="Methyl-DNA_Rec/Restrict_Enz"/>
</dbReference>
<protein>
    <submittedName>
        <fullName evidence="3">AAA domain-containing protein</fullName>
    </submittedName>
</protein>
<evidence type="ECO:0000313" key="3">
    <source>
        <dbReference type="EMBL" id="MTE21644.1"/>
    </source>
</evidence>
<feature type="region of interest" description="Disordered" evidence="1">
    <location>
        <begin position="368"/>
        <end position="387"/>
    </location>
</feature>
<evidence type="ECO:0000313" key="4">
    <source>
        <dbReference type="Proteomes" id="UP000473014"/>
    </source>
</evidence>
<dbReference type="AlphaFoldDB" id="A0A6G2BHF9"/>
<evidence type="ECO:0000259" key="2">
    <source>
        <dbReference type="SMART" id="SM00382"/>
    </source>
</evidence>
<feature type="region of interest" description="Disordered" evidence="1">
    <location>
        <begin position="1"/>
        <end position="25"/>
    </location>
</feature>
<sequence>MMTSVDGGMDPTTAAAGFDRTETAEKARRAEAERQQVITEFPLEDWPKLPLERYALGQDQVPGRVPYCRLLEFGTPHLGSIRGGGAAKHIIFRHHSGQWRISPPSLRETGPHEAWEQLRDQFVRAFEAVGNKDVDAVDGLGLLRYGPALVTKSLATYFPEEFLPVYSGTHLRGFIRLLGGTPEGGAQTWQLNRHLLHLVSRTPAFEGWSGQEVMRFLYQEFDPRPRQRTIWKIAPGERGRLWEECLAGGFICVGWDELGDLGEYGSDTELRRAMDGLWPKSSGGNSRAARNLLAFRDLEVGDTVVANRGTSEILGVGTVREAYRFDPDRAEFRHVLPVEWDTSYAQTLPRPQHGWRSTFARISPTQFDQISRARSGPASASNARPAVGEAELTEDVRQVLDALERKKQVILYGPPGTGKTRLALGAALAVAGRPEAVDAPPEERHRAVRLLLGDGDGVVRMVTFHPSYGYEDFVEGFKPGASSQGQGLTLTLTDGLFHELCTAAAEHPDRTFLLIVDEINRGDLPRIFGELITLLEPDKRGVPLKLPISKRMFSVPENIRIIGTMNTADRSISHLDAAVRRRFAFLPVEPDPEAVSGTVGPLNLASFIESLNTRVTRHLDADHRIGHAYLLRDGEPISTEEDLAAAFHHDVLPLLEDYCLGRPELLHRILGSLIDEETGSPSLMPPQDLVTALAAEFTASSSDGDG</sequence>
<dbReference type="GO" id="GO:0016887">
    <property type="term" value="F:ATP hydrolysis activity"/>
    <property type="evidence" value="ECO:0007669"/>
    <property type="project" value="InterPro"/>
</dbReference>
<gene>
    <name evidence="3" type="ORF">F0L17_21515</name>
</gene>
<accession>A0A6G2BHF9</accession>
<dbReference type="InterPro" id="IPR003593">
    <property type="entry name" value="AAA+_ATPase"/>
</dbReference>